<sequence length="95" mass="10570">MVATTQHGQQAFIINHLKNNNVIPQLHFVVPVKIENMVHNVHVIKLPGADKFMRKMGTPYRVVFTSSLSKLTNLAAFLTNIANVPDIGVILDPKL</sequence>
<dbReference type="EMBL" id="PGCJ01000196">
    <property type="protein sequence ID" value="PLW39307.1"/>
    <property type="molecule type" value="Genomic_DNA"/>
</dbReference>
<evidence type="ECO:0000313" key="2">
    <source>
        <dbReference type="Proteomes" id="UP000235388"/>
    </source>
</evidence>
<evidence type="ECO:0000313" key="1">
    <source>
        <dbReference type="EMBL" id="PLW39307.1"/>
    </source>
</evidence>
<comment type="caution">
    <text evidence="1">The sequence shown here is derived from an EMBL/GenBank/DDBJ whole genome shotgun (WGS) entry which is preliminary data.</text>
</comment>
<name>A0A2N5UNV8_9BASI</name>
<accession>A0A2N5UNV8</accession>
<organism evidence="1 2">
    <name type="scientific">Puccinia coronata f. sp. avenae</name>
    <dbReference type="NCBI Taxonomy" id="200324"/>
    <lineage>
        <taxon>Eukaryota</taxon>
        <taxon>Fungi</taxon>
        <taxon>Dikarya</taxon>
        <taxon>Basidiomycota</taxon>
        <taxon>Pucciniomycotina</taxon>
        <taxon>Pucciniomycetes</taxon>
        <taxon>Pucciniales</taxon>
        <taxon>Pucciniaceae</taxon>
        <taxon>Puccinia</taxon>
    </lineage>
</organism>
<reference evidence="1 2" key="1">
    <citation type="submission" date="2017-11" db="EMBL/GenBank/DDBJ databases">
        <title>De novo assembly and phasing of dikaryotic genomes from two isolates of Puccinia coronata f. sp. avenae, the causal agent of oat crown rust.</title>
        <authorList>
            <person name="Miller M.E."/>
            <person name="Zhang Y."/>
            <person name="Omidvar V."/>
            <person name="Sperschneider J."/>
            <person name="Schwessinger B."/>
            <person name="Raley C."/>
            <person name="Palmer J.M."/>
            <person name="Garnica D."/>
            <person name="Upadhyaya N."/>
            <person name="Rathjen J."/>
            <person name="Taylor J.M."/>
            <person name="Park R.F."/>
            <person name="Dodds P.N."/>
            <person name="Hirsch C.D."/>
            <person name="Kianian S.F."/>
            <person name="Figueroa M."/>
        </authorList>
    </citation>
    <scope>NUCLEOTIDE SEQUENCE [LARGE SCALE GENOMIC DNA]</scope>
    <source>
        <strain evidence="1">12NC29</strain>
    </source>
</reference>
<gene>
    <name evidence="1" type="ORF">PCANC_15321</name>
</gene>
<proteinExistence type="predicted"/>
<protein>
    <submittedName>
        <fullName evidence="1">Uncharacterized protein</fullName>
    </submittedName>
</protein>
<dbReference type="STRING" id="200324.A0A2N5UNV8"/>
<dbReference type="Proteomes" id="UP000235388">
    <property type="component" value="Unassembled WGS sequence"/>
</dbReference>
<dbReference type="AlphaFoldDB" id="A0A2N5UNV8"/>
<keyword evidence="2" id="KW-1185">Reference proteome</keyword>
<dbReference type="OrthoDB" id="277011at2759"/>